<evidence type="ECO:0000313" key="1">
    <source>
        <dbReference type="EMBL" id="RFU18097.1"/>
    </source>
</evidence>
<keyword evidence="2" id="KW-1185">Reference proteome</keyword>
<dbReference type="AlphaFoldDB" id="A0A372IT19"/>
<organism evidence="1 2">
    <name type="scientific">Paracidobacterium acidisoli</name>
    <dbReference type="NCBI Taxonomy" id="2303751"/>
    <lineage>
        <taxon>Bacteria</taxon>
        <taxon>Pseudomonadati</taxon>
        <taxon>Acidobacteriota</taxon>
        <taxon>Terriglobia</taxon>
        <taxon>Terriglobales</taxon>
        <taxon>Acidobacteriaceae</taxon>
        <taxon>Paracidobacterium</taxon>
    </lineage>
</organism>
<gene>
    <name evidence="1" type="ORF">D0Y96_00475</name>
</gene>
<dbReference type="SUPFAM" id="SSF53448">
    <property type="entry name" value="Nucleotide-diphospho-sugar transferases"/>
    <property type="match status" value="1"/>
</dbReference>
<dbReference type="InterPro" id="IPR029044">
    <property type="entry name" value="Nucleotide-diphossugar_trans"/>
</dbReference>
<sequence>MARVELPEETKRRIEAIGSVDVLIGVWGTVGRDGFYERAAQVIAELGETAQKIVFAFPGDTPPEQPPSAPDSTVVCLQYPSPSSGPAGELWIEAASAQRSILEIAALLNAGSCLVLNADLVALHVQSIQMLLYASVEKQCDLVTPIYPVGKYDGLINSGILSPLTRALYGRRVRYPLPFEFGVSARLSTRLALSARSGNQADRSLLWPATVAAIDAAPIGQVYLDVHHHVPTEGLELSVVLAQLVGSAFLEMEQYAAQWQRVRASQQTPTWGTPTPPPVSEEPIDAKPMIDSFLLGSKNLDEVWRLVLPPVTLLELKHLARQSPEQFRMPDTLWVKIVYDFALAHRLRTISRTHLLGALTPLYLGWVASYVREVSNMTHAAAEQRLEQLARAYEDNKPYLVSRWRWPDRFNP</sequence>
<dbReference type="RefSeq" id="WP_117297180.1">
    <property type="nucleotide sequence ID" value="NZ_QVQT02000001.1"/>
</dbReference>
<name>A0A372IT19_9BACT</name>
<dbReference type="OrthoDB" id="9759709at2"/>
<comment type="caution">
    <text evidence="1">The sequence shown here is derived from an EMBL/GenBank/DDBJ whole genome shotgun (WGS) entry which is preliminary data.</text>
</comment>
<evidence type="ECO:0000313" key="2">
    <source>
        <dbReference type="Proteomes" id="UP000264702"/>
    </source>
</evidence>
<dbReference type="Proteomes" id="UP000264702">
    <property type="component" value="Unassembled WGS sequence"/>
</dbReference>
<protein>
    <submittedName>
        <fullName evidence="1">Uncharacterized protein</fullName>
    </submittedName>
</protein>
<proteinExistence type="predicted"/>
<dbReference type="EMBL" id="QVQT01000001">
    <property type="protein sequence ID" value="RFU18097.1"/>
    <property type="molecule type" value="Genomic_DNA"/>
</dbReference>
<reference evidence="1 2" key="1">
    <citation type="submission" date="2018-08" db="EMBL/GenBank/DDBJ databases">
        <title>Acidipila sp. 4G-K13, an acidobacterium isolated from forest soil.</title>
        <authorList>
            <person name="Gao Z.-H."/>
            <person name="Qiu L.-H."/>
        </authorList>
    </citation>
    <scope>NUCLEOTIDE SEQUENCE [LARGE SCALE GENOMIC DNA]</scope>
    <source>
        <strain evidence="1 2">4G-K13</strain>
    </source>
</reference>
<accession>A0A372IT19</accession>
<dbReference type="Gene3D" id="3.90.550.10">
    <property type="entry name" value="Spore Coat Polysaccharide Biosynthesis Protein SpsA, Chain A"/>
    <property type="match status" value="1"/>
</dbReference>